<sequence length="217" mass="23312">MAWLGALIFFRADETVTRHDYRSITFWRISILHLNGRLGPRANTLWFHRIDAETLSGVLTTREQARFADARPDRRLSSPTTVRAHNNVTELQAGTFGKPTRCDCVVDRHRSPTNEKTHMKEDAMKRMILAASVFALATGPVLAQTSPSTTDKPAASGQGGQTEKMSPGTTGAMQNSTGGVATSPQDVQKQGTGATAPTTEGDSGKAGKQTGGGDKKM</sequence>
<dbReference type="RefSeq" id="WP_261404046.1">
    <property type="nucleotide sequence ID" value="NZ_CP081869.1"/>
</dbReference>
<feature type="region of interest" description="Disordered" evidence="1">
    <location>
        <begin position="143"/>
        <end position="217"/>
    </location>
</feature>
<evidence type="ECO:0000313" key="2">
    <source>
        <dbReference type="EMBL" id="QZO00847.1"/>
    </source>
</evidence>
<reference evidence="2" key="1">
    <citation type="submission" date="2021-08" db="EMBL/GenBank/DDBJ databases">
        <authorList>
            <person name="Zhang H."/>
            <person name="Xu M."/>
            <person name="Yu Z."/>
            <person name="Yang L."/>
            <person name="Cai Y."/>
        </authorList>
    </citation>
    <scope>NUCLEOTIDE SEQUENCE</scope>
    <source>
        <strain evidence="2">CHL1</strain>
    </source>
</reference>
<gene>
    <name evidence="2" type="ORF">K6K41_04090</name>
</gene>
<dbReference type="EMBL" id="CP081869">
    <property type="protein sequence ID" value="QZO00847.1"/>
    <property type="molecule type" value="Genomic_DNA"/>
</dbReference>
<keyword evidence="3" id="KW-1185">Reference proteome</keyword>
<organism evidence="2 3">
    <name type="scientific">Chenggangzhangella methanolivorans</name>
    <dbReference type="NCBI Taxonomy" id="1437009"/>
    <lineage>
        <taxon>Bacteria</taxon>
        <taxon>Pseudomonadati</taxon>
        <taxon>Pseudomonadota</taxon>
        <taxon>Alphaproteobacteria</taxon>
        <taxon>Hyphomicrobiales</taxon>
        <taxon>Methylopilaceae</taxon>
        <taxon>Chenggangzhangella</taxon>
    </lineage>
</organism>
<proteinExistence type="predicted"/>
<dbReference type="Proteomes" id="UP000825701">
    <property type="component" value="Chromosome"/>
</dbReference>
<evidence type="ECO:0000256" key="1">
    <source>
        <dbReference type="SAM" id="MobiDB-lite"/>
    </source>
</evidence>
<dbReference type="AlphaFoldDB" id="A0A9E6RGZ1"/>
<accession>A0A9E6RGZ1</accession>
<name>A0A9E6RGZ1_9HYPH</name>
<protein>
    <submittedName>
        <fullName evidence="2">Uncharacterized protein</fullName>
    </submittedName>
</protein>
<evidence type="ECO:0000313" key="3">
    <source>
        <dbReference type="Proteomes" id="UP000825701"/>
    </source>
</evidence>
<dbReference type="KEGG" id="cmet:K6K41_04090"/>
<feature type="compositionally biased region" description="Polar residues" evidence="1">
    <location>
        <begin position="161"/>
        <end position="201"/>
    </location>
</feature>